<name>A0A078M6T7_9BACL</name>
<protein>
    <submittedName>
        <fullName evidence="2">Transposase DDE domain protein</fullName>
    </submittedName>
</protein>
<dbReference type="HOGENOM" id="CLU_028186_7_2_9"/>
<dbReference type="EMBL" id="LN483073">
    <property type="protein sequence ID" value="CEA00391.1"/>
    <property type="molecule type" value="Genomic_DNA"/>
</dbReference>
<dbReference type="InterPro" id="IPR025668">
    <property type="entry name" value="Tnp_DDE_dom"/>
</dbReference>
<organism evidence="2">
    <name type="scientific">Metalysinibacillus saudimassiliensis</name>
    <dbReference type="NCBI Taxonomy" id="1461583"/>
    <lineage>
        <taxon>Bacteria</taxon>
        <taxon>Bacillati</taxon>
        <taxon>Bacillota</taxon>
        <taxon>Bacilli</taxon>
        <taxon>Bacillales</taxon>
        <taxon>Caryophanaceae</taxon>
        <taxon>Metalysinibacillus</taxon>
    </lineage>
</organism>
<evidence type="ECO:0000259" key="1">
    <source>
        <dbReference type="Pfam" id="PF13701"/>
    </source>
</evidence>
<dbReference type="PATRIC" id="fig|1461583.4.peg.566"/>
<dbReference type="InterPro" id="IPR012337">
    <property type="entry name" value="RNaseH-like_sf"/>
</dbReference>
<dbReference type="AlphaFoldDB" id="A0A078M6T7"/>
<evidence type="ECO:0000313" key="2">
    <source>
        <dbReference type="EMBL" id="CEA00391.1"/>
    </source>
</evidence>
<dbReference type="Pfam" id="PF13701">
    <property type="entry name" value="DDE_Tnp_1_4"/>
    <property type="match status" value="1"/>
</dbReference>
<dbReference type="NCBIfam" id="NF033539">
    <property type="entry name" value="transpos_IS1380"/>
    <property type="match status" value="1"/>
</dbReference>
<proteinExistence type="predicted"/>
<gene>
    <name evidence="2" type="ORF">BN1050_00594</name>
</gene>
<dbReference type="InterPro" id="IPR047960">
    <property type="entry name" value="Transpos_IS1380"/>
</dbReference>
<dbReference type="SUPFAM" id="SSF53098">
    <property type="entry name" value="Ribonuclease H-like"/>
    <property type="match status" value="1"/>
</dbReference>
<feature type="domain" description="Transposase DDE" evidence="1">
    <location>
        <begin position="10"/>
        <end position="436"/>
    </location>
</feature>
<accession>A0A078M6T7</accession>
<sequence>MTRLPQTTLHFNRQLKLSNDGGELSSDTGQFLFREFDEKLGFSQTIAKHLHLKDERSFCIHQNEQLLRQKIYQLIAGYHEDDAADQLTHDPVFTQVLGTPALASQPSLSRFFKRFDAQALDQLQTANQELLDRVHHVRQSETLIFDLDSTHADTYGNQEKSSYNAHYRTLGFHPLVAFDGLTGDFLKAQLRPGSVYTSNGVVDFMRPLIEHYNETFPKTSALVRGDSGFAVPALYELCEKESVYYIIRLKSNAKLKALAEELHPTHEVRDVSVTESYVEDSIYQASSWSMPRRIIIQSTRPAGELFFSHAFFVTNLSESFSSQAIVASYKKRGTMENFIKEAKDGFGFDQMKSHDFLVNEARMMLSLLAYNLTNWLRTLSFPVAAKGIQIQTIRTRLIKVASKLVKSGRSLHFKLSSSFVYTRFFWDVLTRVQQLKLH</sequence>
<reference evidence="2" key="1">
    <citation type="submission" date="2014-07" db="EMBL/GenBank/DDBJ databases">
        <authorList>
            <person name="Urmite Genomes Urmite Genomes"/>
        </authorList>
    </citation>
    <scope>NUCLEOTIDE SEQUENCE</scope>
    <source>
        <strain evidence="2">13S34_air</strain>
    </source>
</reference>